<dbReference type="PANTHER" id="PTHR33545:SF9">
    <property type="entry name" value="UPF0750 MEMBRANE PROTEIN YITE"/>
    <property type="match status" value="1"/>
</dbReference>
<comment type="subcellular location">
    <subcellularLocation>
        <location evidence="1">Cell membrane</location>
        <topology evidence="1">Multi-pass membrane protein</topology>
    </subcellularLocation>
</comment>
<name>A0A167D901_9BACL</name>
<evidence type="ECO:0000313" key="9">
    <source>
        <dbReference type="Proteomes" id="UP000077134"/>
    </source>
</evidence>
<evidence type="ECO:0000256" key="1">
    <source>
        <dbReference type="ARBA" id="ARBA00004651"/>
    </source>
</evidence>
<dbReference type="STRING" id="1763538.LPB68_14280"/>
<dbReference type="InterPro" id="IPR015867">
    <property type="entry name" value="N-reg_PII/ATP_PRibTrfase_C"/>
</dbReference>
<dbReference type="KEGG" id="pcx:LPB68_14280"/>
<comment type="caution">
    <text evidence="8">The sequence shown here is derived from an EMBL/GenBank/DDBJ whole genome shotgun (WGS) entry which is preliminary data.</text>
</comment>
<dbReference type="PANTHER" id="PTHR33545">
    <property type="entry name" value="UPF0750 MEMBRANE PROTEIN YITT-RELATED"/>
    <property type="match status" value="1"/>
</dbReference>
<dbReference type="Pfam" id="PF02588">
    <property type="entry name" value="YitT_membrane"/>
    <property type="match status" value="1"/>
</dbReference>
<evidence type="ECO:0000256" key="4">
    <source>
        <dbReference type="ARBA" id="ARBA00022989"/>
    </source>
</evidence>
<dbReference type="AlphaFoldDB" id="A0A167D901"/>
<proteinExistence type="predicted"/>
<reference evidence="8 9" key="1">
    <citation type="submission" date="2016-02" db="EMBL/GenBank/DDBJ databases">
        <title>Paenibacillus sp. LPB0068, isolated from Crassostrea gigas.</title>
        <authorList>
            <person name="Shin S.-K."/>
            <person name="Yi H."/>
        </authorList>
    </citation>
    <scope>NUCLEOTIDE SEQUENCE [LARGE SCALE GENOMIC DNA]</scope>
    <source>
        <strain evidence="8 9">LPB0068</strain>
    </source>
</reference>
<dbReference type="CDD" id="cd16380">
    <property type="entry name" value="YitT_C"/>
    <property type="match status" value="1"/>
</dbReference>
<feature type="transmembrane region" description="Helical" evidence="6">
    <location>
        <begin position="92"/>
        <end position="109"/>
    </location>
</feature>
<keyword evidence="2" id="KW-1003">Cell membrane</keyword>
<dbReference type="Pfam" id="PF10035">
    <property type="entry name" value="DUF2179"/>
    <property type="match status" value="1"/>
</dbReference>
<protein>
    <recommendedName>
        <fullName evidence="7">DUF2179 domain-containing protein</fullName>
    </recommendedName>
</protein>
<feature type="transmembrane region" description="Helical" evidence="6">
    <location>
        <begin position="160"/>
        <end position="182"/>
    </location>
</feature>
<feature type="transmembrane region" description="Helical" evidence="6">
    <location>
        <begin position="21"/>
        <end position="44"/>
    </location>
</feature>
<evidence type="ECO:0000256" key="6">
    <source>
        <dbReference type="SAM" id="Phobius"/>
    </source>
</evidence>
<dbReference type="InterPro" id="IPR003740">
    <property type="entry name" value="YitT"/>
</dbReference>
<evidence type="ECO:0000259" key="7">
    <source>
        <dbReference type="Pfam" id="PF10035"/>
    </source>
</evidence>
<feature type="transmembrane region" description="Helical" evidence="6">
    <location>
        <begin position="64"/>
        <end position="85"/>
    </location>
</feature>
<dbReference type="GO" id="GO:0005886">
    <property type="term" value="C:plasma membrane"/>
    <property type="evidence" value="ECO:0007669"/>
    <property type="project" value="UniProtKB-SubCell"/>
</dbReference>
<keyword evidence="5 6" id="KW-0472">Membrane</keyword>
<feature type="domain" description="DUF2179" evidence="7">
    <location>
        <begin position="234"/>
        <end position="288"/>
    </location>
</feature>
<dbReference type="InterPro" id="IPR051461">
    <property type="entry name" value="UPF0750_membrane"/>
</dbReference>
<keyword evidence="4 6" id="KW-1133">Transmembrane helix</keyword>
<evidence type="ECO:0000313" key="8">
    <source>
        <dbReference type="EMBL" id="OAB74086.1"/>
    </source>
</evidence>
<dbReference type="RefSeq" id="WP_068658865.1">
    <property type="nucleotide sequence ID" value="NZ_CP017770.1"/>
</dbReference>
<feature type="transmembrane region" description="Helical" evidence="6">
    <location>
        <begin position="121"/>
        <end position="139"/>
    </location>
</feature>
<feature type="transmembrane region" description="Helical" evidence="6">
    <location>
        <begin position="188"/>
        <end position="208"/>
    </location>
</feature>
<evidence type="ECO:0000256" key="2">
    <source>
        <dbReference type="ARBA" id="ARBA00022475"/>
    </source>
</evidence>
<gene>
    <name evidence="8" type="ORF">PNBC_13120</name>
</gene>
<evidence type="ECO:0000256" key="5">
    <source>
        <dbReference type="ARBA" id="ARBA00023136"/>
    </source>
</evidence>
<organism evidence="8 9">
    <name type="scientific">Paenibacillus crassostreae</name>
    <dbReference type="NCBI Taxonomy" id="1763538"/>
    <lineage>
        <taxon>Bacteria</taxon>
        <taxon>Bacillati</taxon>
        <taxon>Bacillota</taxon>
        <taxon>Bacilli</taxon>
        <taxon>Bacillales</taxon>
        <taxon>Paenibacillaceae</taxon>
        <taxon>Paenibacillus</taxon>
    </lineage>
</organism>
<dbReference type="EMBL" id="LSFN01000016">
    <property type="protein sequence ID" value="OAB74086.1"/>
    <property type="molecule type" value="Genomic_DNA"/>
</dbReference>
<keyword evidence="9" id="KW-1185">Reference proteome</keyword>
<dbReference type="InterPro" id="IPR019264">
    <property type="entry name" value="DUF2179"/>
</dbReference>
<dbReference type="OrthoDB" id="1758221at2"/>
<sequence>MTELSSKRKSKGWIPMNGPARHIFDTLCIVIGSFIIAVGFNLFFLPNGIASGGVSGLSVLAEVWLGWEPAFTQWAFNIPLFGLGFIILGRNYGIRSLLGSVILPLFVWMSKDWPIPTANPLLGSIYGGIFVGLGIGLVFRGRGSTGGLTILAQVIQKISGLSFSLCVVLMDATVIILAAFVLSMEQALYALVGLYVTGKVIDVVELGFNYTKVAYIISDYTEEITKAILLDLDRGLTKLNAQGGFTGDDRTVLMVVVGQSEVTRLKTLVQTVDRDAFVIITNAHEVLGEGFTRQV</sequence>
<dbReference type="Gene3D" id="3.30.70.120">
    <property type="match status" value="1"/>
</dbReference>
<dbReference type="PIRSF" id="PIRSF006483">
    <property type="entry name" value="Membrane_protein_YitT"/>
    <property type="match status" value="1"/>
</dbReference>
<evidence type="ECO:0000256" key="3">
    <source>
        <dbReference type="ARBA" id="ARBA00022692"/>
    </source>
</evidence>
<keyword evidence="3 6" id="KW-0812">Transmembrane</keyword>
<dbReference type="Proteomes" id="UP000077134">
    <property type="component" value="Unassembled WGS sequence"/>
</dbReference>
<accession>A0A167D901</accession>